<dbReference type="SUPFAM" id="SSF46785">
    <property type="entry name" value="Winged helix' DNA-binding domain"/>
    <property type="match status" value="1"/>
</dbReference>
<evidence type="ECO:0000313" key="7">
    <source>
        <dbReference type="Proteomes" id="UP001596258"/>
    </source>
</evidence>
<dbReference type="Gene3D" id="3.40.190.10">
    <property type="entry name" value="Periplasmic binding protein-like II"/>
    <property type="match status" value="2"/>
</dbReference>
<comment type="caution">
    <text evidence="6">The sequence shown here is derived from an EMBL/GenBank/DDBJ whole genome shotgun (WGS) entry which is preliminary data.</text>
</comment>
<keyword evidence="4" id="KW-0804">Transcription</keyword>
<evidence type="ECO:0000256" key="1">
    <source>
        <dbReference type="ARBA" id="ARBA00009437"/>
    </source>
</evidence>
<dbReference type="PANTHER" id="PTHR30346:SF28">
    <property type="entry name" value="HTH-TYPE TRANSCRIPTIONAL REGULATOR CYNR"/>
    <property type="match status" value="1"/>
</dbReference>
<dbReference type="PRINTS" id="PR00039">
    <property type="entry name" value="HTHLYSR"/>
</dbReference>
<dbReference type="EMBL" id="JBHSSO010000008">
    <property type="protein sequence ID" value="MFC6289051.1"/>
    <property type="molecule type" value="Genomic_DNA"/>
</dbReference>
<dbReference type="PANTHER" id="PTHR30346">
    <property type="entry name" value="TRANSCRIPTIONAL DUAL REGULATOR HCAR-RELATED"/>
    <property type="match status" value="1"/>
</dbReference>
<dbReference type="InterPro" id="IPR000847">
    <property type="entry name" value="LysR_HTH_N"/>
</dbReference>
<evidence type="ECO:0000259" key="5">
    <source>
        <dbReference type="PROSITE" id="PS50931"/>
    </source>
</evidence>
<organism evidence="6 7">
    <name type="scientific">Levilactobacillus angrenensis</name>
    <dbReference type="NCBI Taxonomy" id="2486020"/>
    <lineage>
        <taxon>Bacteria</taxon>
        <taxon>Bacillati</taxon>
        <taxon>Bacillota</taxon>
        <taxon>Bacilli</taxon>
        <taxon>Lactobacillales</taxon>
        <taxon>Lactobacillaceae</taxon>
        <taxon>Levilactobacillus</taxon>
    </lineage>
</organism>
<keyword evidence="2" id="KW-0805">Transcription regulation</keyword>
<feature type="domain" description="HTH lysR-type" evidence="5">
    <location>
        <begin position="1"/>
        <end position="59"/>
    </location>
</feature>
<proteinExistence type="inferred from homology"/>
<evidence type="ECO:0000256" key="3">
    <source>
        <dbReference type="ARBA" id="ARBA00023125"/>
    </source>
</evidence>
<comment type="similarity">
    <text evidence="1">Belongs to the LysR transcriptional regulatory family.</text>
</comment>
<evidence type="ECO:0000256" key="4">
    <source>
        <dbReference type="ARBA" id="ARBA00023163"/>
    </source>
</evidence>
<sequence>MLSNYLLEELVTFARCGTLAQTAAALHVTQPTITRGMQKLETELGVQLFIRQPNRLSLTPTGELAAREAEHLLQATDQAVQRIQNFDRNQQILPVTATLPGVLIVLDALRDRLPSNVHWPTHALTTDPLQALITRAAVLAFTNTPLVDPAITTQSVGTERLAVNLNQFMSQANQPSVTFDQLKNLSFVVLDDIGPWRAIIQQHIPGAKFFYQEERGALAAITQFSDFPYFSTNITPLDPTPTQPPTDDNRRRLPITDAAAQMPVYANYLSSDAARVHPVIAQVTAIWPQ</sequence>
<gene>
    <name evidence="6" type="ORF">ACFP1M_02330</name>
</gene>
<evidence type="ECO:0000313" key="6">
    <source>
        <dbReference type="EMBL" id="MFC6289051.1"/>
    </source>
</evidence>
<dbReference type="PROSITE" id="PS50931">
    <property type="entry name" value="HTH_LYSR"/>
    <property type="match status" value="1"/>
</dbReference>
<keyword evidence="7" id="KW-1185">Reference proteome</keyword>
<dbReference type="Gene3D" id="1.10.10.10">
    <property type="entry name" value="Winged helix-like DNA-binding domain superfamily/Winged helix DNA-binding domain"/>
    <property type="match status" value="1"/>
</dbReference>
<dbReference type="Proteomes" id="UP001596258">
    <property type="component" value="Unassembled WGS sequence"/>
</dbReference>
<protein>
    <submittedName>
        <fullName evidence="6">LysR family transcriptional regulator</fullName>
    </submittedName>
</protein>
<dbReference type="SUPFAM" id="SSF53850">
    <property type="entry name" value="Periplasmic binding protein-like II"/>
    <property type="match status" value="1"/>
</dbReference>
<dbReference type="InterPro" id="IPR036390">
    <property type="entry name" value="WH_DNA-bd_sf"/>
</dbReference>
<dbReference type="Pfam" id="PF00126">
    <property type="entry name" value="HTH_1"/>
    <property type="match status" value="1"/>
</dbReference>
<keyword evidence="3" id="KW-0238">DNA-binding</keyword>
<reference evidence="7" key="1">
    <citation type="journal article" date="2019" name="Int. J. Syst. Evol. Microbiol.">
        <title>The Global Catalogue of Microorganisms (GCM) 10K type strain sequencing project: providing services to taxonomists for standard genome sequencing and annotation.</title>
        <authorList>
            <consortium name="The Broad Institute Genomics Platform"/>
            <consortium name="The Broad Institute Genome Sequencing Center for Infectious Disease"/>
            <person name="Wu L."/>
            <person name="Ma J."/>
        </authorList>
    </citation>
    <scope>NUCLEOTIDE SEQUENCE [LARGE SCALE GENOMIC DNA]</scope>
    <source>
        <strain evidence="7">CCM 8893</strain>
    </source>
</reference>
<dbReference type="RefSeq" id="WP_125575780.1">
    <property type="nucleotide sequence ID" value="NZ_JBHSSO010000008.1"/>
</dbReference>
<dbReference type="InterPro" id="IPR036388">
    <property type="entry name" value="WH-like_DNA-bd_sf"/>
</dbReference>
<evidence type="ECO:0000256" key="2">
    <source>
        <dbReference type="ARBA" id="ARBA00023015"/>
    </source>
</evidence>
<name>A0ABW1U863_9LACO</name>
<accession>A0ABW1U863</accession>